<accession>A0ABT0QH93</accession>
<comment type="caution">
    <text evidence="1">The sequence shown here is derived from an EMBL/GenBank/DDBJ whole genome shotgun (WGS) entry which is preliminary data.</text>
</comment>
<name>A0ABT0QH93_9FLAO</name>
<sequence length="106" mass="12593">MNNKFKLKYIEQLGEVTEAWIGSDGNYWVRLDFLLEYFVSNNVILSQKYKGKLDDFCLAKEYYESLFYKFMANTSKGDKFNFDEYLDWQITSKDEVVSAIDNVFKS</sequence>
<evidence type="ECO:0000313" key="2">
    <source>
        <dbReference type="Proteomes" id="UP001165381"/>
    </source>
</evidence>
<dbReference type="RefSeq" id="WP_249973794.1">
    <property type="nucleotide sequence ID" value="NZ_JAMFLZ010000008.1"/>
</dbReference>
<dbReference type="Proteomes" id="UP001165381">
    <property type="component" value="Unassembled WGS sequence"/>
</dbReference>
<keyword evidence="2" id="KW-1185">Reference proteome</keyword>
<evidence type="ECO:0000313" key="1">
    <source>
        <dbReference type="EMBL" id="MCL6296361.1"/>
    </source>
</evidence>
<reference evidence="1" key="1">
    <citation type="submission" date="2022-05" db="EMBL/GenBank/DDBJ databases">
        <authorList>
            <person name="Park J.-S."/>
        </authorList>
    </citation>
    <scope>NUCLEOTIDE SEQUENCE</scope>
    <source>
        <strain evidence="1">2012CJ34-3</strain>
    </source>
</reference>
<organism evidence="1 2">
    <name type="scientific">Jejuia spongiicola</name>
    <dbReference type="NCBI Taxonomy" id="2942207"/>
    <lineage>
        <taxon>Bacteria</taxon>
        <taxon>Pseudomonadati</taxon>
        <taxon>Bacteroidota</taxon>
        <taxon>Flavobacteriia</taxon>
        <taxon>Flavobacteriales</taxon>
        <taxon>Flavobacteriaceae</taxon>
        <taxon>Jejuia</taxon>
    </lineage>
</organism>
<proteinExistence type="predicted"/>
<protein>
    <submittedName>
        <fullName evidence="1">Uncharacterized protein</fullName>
    </submittedName>
</protein>
<gene>
    <name evidence="1" type="ORF">M3P09_15220</name>
</gene>
<dbReference type="EMBL" id="JAMFLZ010000008">
    <property type="protein sequence ID" value="MCL6296361.1"/>
    <property type="molecule type" value="Genomic_DNA"/>
</dbReference>